<protein>
    <submittedName>
        <fullName evidence="2">Uncharacterized protein</fullName>
    </submittedName>
</protein>
<keyword evidence="1" id="KW-0732">Signal</keyword>
<dbReference type="EMBL" id="RQTK01000592">
    <property type="protein sequence ID" value="RUS77293.1"/>
    <property type="molecule type" value="Genomic_DNA"/>
</dbReference>
<reference evidence="2 3" key="1">
    <citation type="submission" date="2019-01" db="EMBL/GenBank/DDBJ databases">
        <title>A draft genome assembly of the solar-powered sea slug Elysia chlorotica.</title>
        <authorList>
            <person name="Cai H."/>
            <person name="Li Q."/>
            <person name="Fang X."/>
            <person name="Li J."/>
            <person name="Curtis N.E."/>
            <person name="Altenburger A."/>
            <person name="Shibata T."/>
            <person name="Feng M."/>
            <person name="Maeda T."/>
            <person name="Schwartz J.A."/>
            <person name="Shigenobu S."/>
            <person name="Lundholm N."/>
            <person name="Nishiyama T."/>
            <person name="Yang H."/>
            <person name="Hasebe M."/>
            <person name="Li S."/>
            <person name="Pierce S.K."/>
            <person name="Wang J."/>
        </authorList>
    </citation>
    <scope>NUCLEOTIDE SEQUENCE [LARGE SCALE GENOMIC DNA]</scope>
    <source>
        <strain evidence="2">EC2010</strain>
        <tissue evidence="2">Whole organism of an adult</tissue>
    </source>
</reference>
<evidence type="ECO:0000313" key="2">
    <source>
        <dbReference type="EMBL" id="RUS77293.1"/>
    </source>
</evidence>
<dbReference type="AlphaFoldDB" id="A0A433T6V8"/>
<gene>
    <name evidence="2" type="ORF">EGW08_014957</name>
</gene>
<name>A0A433T6V8_ELYCH</name>
<feature type="signal peptide" evidence="1">
    <location>
        <begin position="1"/>
        <end position="28"/>
    </location>
</feature>
<proteinExistence type="predicted"/>
<feature type="chain" id="PRO_5019122562" evidence="1">
    <location>
        <begin position="29"/>
        <end position="136"/>
    </location>
</feature>
<keyword evidence="3" id="KW-1185">Reference proteome</keyword>
<sequence>MAARGIDRKKILTVILLGSLMLTPPGETKRLPFFICDFYRGLFLFYGCVDRASHICYVIYNLLTRVEFGQPACDYFACSGYGRHVGRCSSALFCLLTIERNGICNFGSVCCRNLAADGDTGFADNSTLIEQMPPDV</sequence>
<organism evidence="2 3">
    <name type="scientific">Elysia chlorotica</name>
    <name type="common">Eastern emerald elysia</name>
    <name type="synonym">Sea slug</name>
    <dbReference type="NCBI Taxonomy" id="188477"/>
    <lineage>
        <taxon>Eukaryota</taxon>
        <taxon>Metazoa</taxon>
        <taxon>Spiralia</taxon>
        <taxon>Lophotrochozoa</taxon>
        <taxon>Mollusca</taxon>
        <taxon>Gastropoda</taxon>
        <taxon>Heterobranchia</taxon>
        <taxon>Euthyneura</taxon>
        <taxon>Panpulmonata</taxon>
        <taxon>Sacoglossa</taxon>
        <taxon>Placobranchoidea</taxon>
        <taxon>Plakobranchidae</taxon>
        <taxon>Elysia</taxon>
    </lineage>
</organism>
<evidence type="ECO:0000313" key="3">
    <source>
        <dbReference type="Proteomes" id="UP000271974"/>
    </source>
</evidence>
<comment type="caution">
    <text evidence="2">The sequence shown here is derived from an EMBL/GenBank/DDBJ whole genome shotgun (WGS) entry which is preliminary data.</text>
</comment>
<dbReference type="Proteomes" id="UP000271974">
    <property type="component" value="Unassembled WGS sequence"/>
</dbReference>
<evidence type="ECO:0000256" key="1">
    <source>
        <dbReference type="SAM" id="SignalP"/>
    </source>
</evidence>
<accession>A0A433T6V8</accession>